<dbReference type="SMART" id="SM00822">
    <property type="entry name" value="PKS_KR"/>
    <property type="match status" value="1"/>
</dbReference>
<dbReference type="EC" id="1.1.1.100" evidence="5"/>
<dbReference type="EMBL" id="CP022541">
    <property type="protein sequence ID" value="ASP23302.1"/>
    <property type="molecule type" value="Genomic_DNA"/>
</dbReference>
<dbReference type="InterPro" id="IPR057326">
    <property type="entry name" value="KR_dom"/>
</dbReference>
<dbReference type="Gene3D" id="3.40.50.720">
    <property type="entry name" value="NAD(P)-binding Rossmann-like Domain"/>
    <property type="match status" value="1"/>
</dbReference>
<dbReference type="GO" id="GO:0004316">
    <property type="term" value="F:3-oxoacyl-[acyl-carrier-protein] reductase (NADPH) activity"/>
    <property type="evidence" value="ECO:0007669"/>
    <property type="project" value="UniProtKB-EC"/>
</dbReference>
<proteinExistence type="inferred from homology"/>
<dbReference type="KEGG" id="aht:ANTHELSMS3_04912"/>
<evidence type="ECO:0000256" key="2">
    <source>
        <dbReference type="ARBA" id="ARBA00023002"/>
    </source>
</evidence>
<dbReference type="InterPro" id="IPR036291">
    <property type="entry name" value="NAD(P)-bd_dom_sf"/>
</dbReference>
<evidence type="ECO:0000313" key="5">
    <source>
        <dbReference type="EMBL" id="ASP23302.1"/>
    </source>
</evidence>
<feature type="domain" description="Ketoreductase" evidence="4">
    <location>
        <begin position="5"/>
        <end position="194"/>
    </location>
</feature>
<reference evidence="5 6" key="1">
    <citation type="submission" date="2017-07" db="EMBL/GenBank/DDBJ databases">
        <title>Genome Sequence of Antarctobacter heliothermus Strain SMS3 Isolated from a culture of the Diatom Skeletonema marinoi.</title>
        <authorList>
            <person name="Topel M."/>
            <person name="Pinder M.I.M."/>
            <person name="Johansson O.N."/>
            <person name="Kourtchenko O."/>
            <person name="Godhe A."/>
            <person name="Clarke A.K."/>
        </authorList>
    </citation>
    <scope>NUCLEOTIDE SEQUENCE [LARGE SCALE GENOMIC DNA]</scope>
    <source>
        <strain evidence="5 6">SMS3</strain>
        <plasmid evidence="6">Plasmid psms3-1</plasmid>
    </source>
</reference>
<keyword evidence="2 5" id="KW-0560">Oxidoreductase</keyword>
<sequence length="253" mass="26620">MLDGKTILVTGASKGIGQEIAREIAAQGARVVAHYGRDRAGAEAAMDGVPKERAILLQGDLAAKEGAEAMFAEAIALTGGLDGIVNNAAVMHFAGGIDDPDDEWDRVWEETFQVNVFAASALLRAAVRHFRERGGGEIVGISSWAAQKGVTNPQTIGYAASKAAFKAALQTVATGYARDGIRTYIIAPGVVDTKMSRDFAQSQGGRHVVEDRLTMGEFVPPSDIAALTAFCLSGRCRHLSGATLDVNGASYIR</sequence>
<dbReference type="PRINTS" id="PR00081">
    <property type="entry name" value="GDHRDH"/>
</dbReference>
<protein>
    <submittedName>
        <fullName evidence="5">3-ketoacyl-ACP reductase</fullName>
        <ecNumber evidence="5">1.1.1.100</ecNumber>
    </submittedName>
</protein>
<dbReference type="CDD" id="cd05233">
    <property type="entry name" value="SDR_c"/>
    <property type="match status" value="1"/>
</dbReference>
<evidence type="ECO:0000313" key="6">
    <source>
        <dbReference type="Proteomes" id="UP000203589"/>
    </source>
</evidence>
<dbReference type="OrthoDB" id="9788235at2"/>
<dbReference type="SUPFAM" id="SSF51735">
    <property type="entry name" value="NAD(P)-binding Rossmann-fold domains"/>
    <property type="match status" value="1"/>
</dbReference>
<organism evidence="5 6">
    <name type="scientific">Antarctobacter heliothermus</name>
    <dbReference type="NCBI Taxonomy" id="74033"/>
    <lineage>
        <taxon>Bacteria</taxon>
        <taxon>Pseudomonadati</taxon>
        <taxon>Pseudomonadota</taxon>
        <taxon>Alphaproteobacteria</taxon>
        <taxon>Rhodobacterales</taxon>
        <taxon>Roseobacteraceae</taxon>
        <taxon>Antarctobacter</taxon>
    </lineage>
</organism>
<dbReference type="PANTHER" id="PTHR43639:SF1">
    <property type="entry name" value="SHORT-CHAIN DEHYDROGENASE_REDUCTASE FAMILY PROTEIN"/>
    <property type="match status" value="1"/>
</dbReference>
<dbReference type="Proteomes" id="UP000203589">
    <property type="component" value="Plasmid pSMS3-1"/>
</dbReference>
<comment type="similarity">
    <text evidence="1 3">Belongs to the short-chain dehydrogenases/reductases (SDR) family.</text>
</comment>
<dbReference type="AlphaFoldDB" id="A0A222EAX4"/>
<dbReference type="RefSeq" id="WP_094037409.1">
    <property type="nucleotide sequence ID" value="NZ_CP022541.1"/>
</dbReference>
<dbReference type="FunFam" id="3.40.50.720:FF:000084">
    <property type="entry name" value="Short-chain dehydrogenase reductase"/>
    <property type="match status" value="1"/>
</dbReference>
<dbReference type="PANTHER" id="PTHR43639">
    <property type="entry name" value="OXIDOREDUCTASE, SHORT-CHAIN DEHYDROGENASE/REDUCTASE FAMILY (AFU_ORTHOLOGUE AFUA_5G02870)"/>
    <property type="match status" value="1"/>
</dbReference>
<accession>A0A222EAX4</accession>
<dbReference type="PRINTS" id="PR00080">
    <property type="entry name" value="SDRFAMILY"/>
</dbReference>
<keyword evidence="5" id="KW-0614">Plasmid</keyword>
<geneLocation type="plasmid" evidence="6">
    <name>psms3-1</name>
</geneLocation>
<keyword evidence="6" id="KW-1185">Reference proteome</keyword>
<evidence type="ECO:0000256" key="1">
    <source>
        <dbReference type="ARBA" id="ARBA00006484"/>
    </source>
</evidence>
<dbReference type="InterPro" id="IPR002347">
    <property type="entry name" value="SDR_fam"/>
</dbReference>
<evidence type="ECO:0000259" key="4">
    <source>
        <dbReference type="SMART" id="SM00822"/>
    </source>
</evidence>
<dbReference type="Pfam" id="PF00106">
    <property type="entry name" value="adh_short"/>
    <property type="match status" value="1"/>
</dbReference>
<name>A0A222EAX4_9RHOB</name>
<gene>
    <name evidence="5" type="ORF">ANTHELSMS3_04912</name>
</gene>
<evidence type="ECO:0000256" key="3">
    <source>
        <dbReference type="RuleBase" id="RU000363"/>
    </source>
</evidence>